<organism evidence="1 2">
    <name type="scientific">Claviceps purpurea (strain 20.1)</name>
    <name type="common">Ergot fungus</name>
    <name type="synonym">Sphacelia segetum</name>
    <dbReference type="NCBI Taxonomy" id="1111077"/>
    <lineage>
        <taxon>Eukaryota</taxon>
        <taxon>Fungi</taxon>
        <taxon>Dikarya</taxon>
        <taxon>Ascomycota</taxon>
        <taxon>Pezizomycotina</taxon>
        <taxon>Sordariomycetes</taxon>
        <taxon>Hypocreomycetidae</taxon>
        <taxon>Hypocreales</taxon>
        <taxon>Clavicipitaceae</taxon>
        <taxon>Claviceps</taxon>
    </lineage>
</organism>
<reference evidence="1 2" key="1">
    <citation type="journal article" date="2013" name="PLoS Genet.">
        <title>Plant-symbiotic fungi as chemical engineers: Multi-genome analysis of the Clavicipitaceae reveals dynamics of alkaloid loci.</title>
        <authorList>
            <person name="Schardl C.L."/>
            <person name="Young C.A."/>
            <person name="Hesse U."/>
            <person name="Amyotte S.G."/>
            <person name="Andreeva K."/>
            <person name="Calie P.J."/>
            <person name="Fleetwood D.J."/>
            <person name="Haws D.C."/>
            <person name="Moore N."/>
            <person name="Oeser B."/>
            <person name="Panaccione D.G."/>
            <person name="Schweri K.K."/>
            <person name="Voisey C.R."/>
            <person name="Farman M.L."/>
            <person name="Jaromczyk J.W."/>
            <person name="Roe B.A."/>
            <person name="O'Sullivan D.M."/>
            <person name="Scott B."/>
            <person name="Tudzynski P."/>
            <person name="An Z."/>
            <person name="Arnaoudova E.G."/>
            <person name="Bullock C.T."/>
            <person name="Charlton N.D."/>
            <person name="Chen L."/>
            <person name="Cox M."/>
            <person name="Dinkins R.D."/>
            <person name="Florea S."/>
            <person name="Glenn A.E."/>
            <person name="Gordon A."/>
            <person name="Gueldener U."/>
            <person name="Harris D.R."/>
            <person name="Hollin W."/>
            <person name="Jaromczyk J."/>
            <person name="Johnson R.D."/>
            <person name="Khan A.K."/>
            <person name="Leistner E."/>
            <person name="Leuchtmann A."/>
            <person name="Li C."/>
            <person name="Liu J."/>
            <person name="Liu J."/>
            <person name="Liu M."/>
            <person name="Mace W."/>
            <person name="Machado C."/>
            <person name="Nagabhyru P."/>
            <person name="Pan J."/>
            <person name="Schmid J."/>
            <person name="Sugawara K."/>
            <person name="Steiner U."/>
            <person name="Takach J.E."/>
            <person name="Tanaka E."/>
            <person name="Webb J.S."/>
            <person name="Wilson E.V."/>
            <person name="Wiseman J.L."/>
            <person name="Yoshida R."/>
            <person name="Zeng Z."/>
        </authorList>
    </citation>
    <scope>NUCLEOTIDE SEQUENCE [LARGE SCALE GENOMIC DNA]</scope>
    <source>
        <strain evidence="1 2">20.1</strain>
    </source>
</reference>
<keyword evidence="2" id="KW-1185">Reference proteome</keyword>
<protein>
    <submittedName>
        <fullName evidence="1">Uncharacterized protein</fullName>
    </submittedName>
</protein>
<sequence length="140" mass="15683">MSTKTAPIRYFFSTDKMPDSLKVTSKFRKIKLMRLAYIAASSIHLQPSQGILSICLSTSIGEVLDFNYVCQRARTTFVPDPSLYGASLSEVHATTAFAGKVVEDPMGLHVTVNFKTQEHLDRQRHVTCHGYVISSRPLEF</sequence>
<name>M1WIT5_CLAP2</name>
<dbReference type="Proteomes" id="UP000016801">
    <property type="component" value="Unassembled WGS sequence"/>
</dbReference>
<gene>
    <name evidence="1" type="ORF">CPUR_02039</name>
</gene>
<evidence type="ECO:0000313" key="1">
    <source>
        <dbReference type="EMBL" id="CCE35110.1"/>
    </source>
</evidence>
<comment type="caution">
    <text evidence="1">The sequence shown here is derived from an EMBL/GenBank/DDBJ whole genome shotgun (WGS) entry which is preliminary data.</text>
</comment>
<dbReference type="OrthoDB" id="4955540at2759"/>
<accession>M1WIT5</accession>
<proteinExistence type="predicted"/>
<dbReference type="VEuPathDB" id="FungiDB:CPUR_02039"/>
<dbReference type="AlphaFoldDB" id="M1WIT5"/>
<evidence type="ECO:0000313" key="2">
    <source>
        <dbReference type="Proteomes" id="UP000016801"/>
    </source>
</evidence>
<dbReference type="EMBL" id="CAGA01000189">
    <property type="protein sequence ID" value="CCE35110.1"/>
    <property type="molecule type" value="Genomic_DNA"/>
</dbReference>
<dbReference type="HOGENOM" id="CLU_1834960_0_0_1"/>